<dbReference type="SUPFAM" id="SSF50475">
    <property type="entry name" value="FMN-binding split barrel"/>
    <property type="match status" value="1"/>
</dbReference>
<dbReference type="InterPro" id="IPR012349">
    <property type="entry name" value="Split_barrel_FMN-bd"/>
</dbReference>
<protein>
    <submittedName>
        <fullName evidence="1">Unannotated protein</fullName>
    </submittedName>
</protein>
<proteinExistence type="predicted"/>
<sequence length="136" mass="14971">MTPQAHNPEIDNAKYVSFVSFRKSGQAVATPVWIAPFEDGYGFTIESTSGKAKRLAHTSRATIQACSIKGVITPGATVYNCEASLVMHKRAEEVRDAIARKYGLTYKVFSISLWFKDRFGKSKGLPEAAVILKITQ</sequence>
<evidence type="ECO:0000313" key="1">
    <source>
        <dbReference type="EMBL" id="CAB4956859.1"/>
    </source>
</evidence>
<dbReference type="Gene3D" id="2.30.110.10">
    <property type="entry name" value="Electron Transport, Fmn-binding Protein, Chain A"/>
    <property type="match status" value="1"/>
</dbReference>
<gene>
    <name evidence="1" type="ORF">UFOPK3879_00321</name>
</gene>
<dbReference type="EMBL" id="CAFBNR010000010">
    <property type="protein sequence ID" value="CAB4956859.1"/>
    <property type="molecule type" value="Genomic_DNA"/>
</dbReference>
<name>A0A6J7KQY6_9ZZZZ</name>
<reference evidence="1" key="1">
    <citation type="submission" date="2020-05" db="EMBL/GenBank/DDBJ databases">
        <authorList>
            <person name="Chiriac C."/>
            <person name="Salcher M."/>
            <person name="Ghai R."/>
            <person name="Kavagutti S V."/>
        </authorList>
    </citation>
    <scope>NUCLEOTIDE SEQUENCE</scope>
</reference>
<organism evidence="1">
    <name type="scientific">freshwater metagenome</name>
    <dbReference type="NCBI Taxonomy" id="449393"/>
    <lineage>
        <taxon>unclassified sequences</taxon>
        <taxon>metagenomes</taxon>
        <taxon>ecological metagenomes</taxon>
    </lineage>
</organism>
<accession>A0A6J7KQY6</accession>
<dbReference type="AlphaFoldDB" id="A0A6J7KQY6"/>